<dbReference type="Gene3D" id="3.30.70.100">
    <property type="match status" value="1"/>
</dbReference>
<dbReference type="GO" id="GO:0046872">
    <property type="term" value="F:metal ion binding"/>
    <property type="evidence" value="ECO:0007669"/>
    <property type="project" value="UniProtKB-KW"/>
</dbReference>
<evidence type="ECO:0000256" key="1">
    <source>
        <dbReference type="ARBA" id="ARBA00022723"/>
    </source>
</evidence>
<dbReference type="InterPro" id="IPR006121">
    <property type="entry name" value="HMA_dom"/>
</dbReference>
<feature type="domain" description="HMA" evidence="4">
    <location>
        <begin position="4"/>
        <end position="70"/>
    </location>
</feature>
<keyword evidence="2" id="KW-0406">Ion transport</keyword>
<dbReference type="PANTHER" id="PTHR46594">
    <property type="entry name" value="P-TYPE CATION-TRANSPORTING ATPASE"/>
    <property type="match status" value="1"/>
</dbReference>
<reference evidence="5" key="1">
    <citation type="submission" date="2013-04" db="EMBL/GenBank/DDBJ databases">
        <authorList>
            <person name="Qu J."/>
            <person name="Murali S.C."/>
            <person name="Bandaranaike D."/>
            <person name="Bellair M."/>
            <person name="Blankenburg K."/>
            <person name="Chao H."/>
            <person name="Dinh H."/>
            <person name="Doddapaneni H."/>
            <person name="Downs B."/>
            <person name="Dugan-Rocha S."/>
            <person name="Elkadiri S."/>
            <person name="Gnanaolivu R.D."/>
            <person name="Hernandez B."/>
            <person name="Javaid M."/>
            <person name="Jayaseelan J.C."/>
            <person name="Lee S."/>
            <person name="Li M."/>
            <person name="Ming W."/>
            <person name="Munidasa M."/>
            <person name="Muniz J."/>
            <person name="Nguyen L."/>
            <person name="Ongeri F."/>
            <person name="Osuji N."/>
            <person name="Pu L.-L."/>
            <person name="Puazo M."/>
            <person name="Qu C."/>
            <person name="Quiroz J."/>
            <person name="Raj R."/>
            <person name="Weissenberger G."/>
            <person name="Xin Y."/>
            <person name="Zou X."/>
            <person name="Han Y."/>
            <person name="Richards S."/>
            <person name="Worley K."/>
            <person name="Muzny D."/>
            <person name="Gibbs R."/>
        </authorList>
    </citation>
    <scope>NUCLEOTIDE SEQUENCE</scope>
    <source>
        <strain evidence="5">Sampled in the wild</strain>
    </source>
</reference>
<sequence>MEVCIAILDVEGMTCDSCVKNIESNVGKLPGLISIQVTLSSKEALVKVDKTVISVDAVAEKINDMGFIATVRNPPKDGIATGPSSESTAEGKEADSSPATKGASPR</sequence>
<feature type="region of interest" description="Disordered" evidence="3">
    <location>
        <begin position="72"/>
        <end position="106"/>
    </location>
</feature>
<dbReference type="PANTHER" id="PTHR46594:SF4">
    <property type="entry name" value="P-TYPE CATION-TRANSPORTING ATPASE"/>
    <property type="match status" value="1"/>
</dbReference>
<dbReference type="PRINTS" id="PR00942">
    <property type="entry name" value="CUATPASEI"/>
</dbReference>
<evidence type="ECO:0000256" key="2">
    <source>
        <dbReference type="ARBA" id="ARBA00022796"/>
    </source>
</evidence>
<dbReference type="PROSITE" id="PS01047">
    <property type="entry name" value="HMA_1"/>
    <property type="match status" value="1"/>
</dbReference>
<dbReference type="GO" id="GO:0006825">
    <property type="term" value="P:copper ion transport"/>
    <property type="evidence" value="ECO:0007669"/>
    <property type="project" value="UniProtKB-KW"/>
</dbReference>
<evidence type="ECO:0000259" key="4">
    <source>
        <dbReference type="PROSITE" id="PS50846"/>
    </source>
</evidence>
<name>A0A8K0NY69_LADFU</name>
<dbReference type="AlphaFoldDB" id="A0A8K0NY69"/>
<evidence type="ECO:0000256" key="3">
    <source>
        <dbReference type="SAM" id="MobiDB-lite"/>
    </source>
</evidence>
<dbReference type="InterPro" id="IPR036163">
    <property type="entry name" value="HMA_dom_sf"/>
</dbReference>
<dbReference type="CDD" id="cd00371">
    <property type="entry name" value="HMA"/>
    <property type="match status" value="1"/>
</dbReference>
<keyword evidence="2" id="KW-0813">Transport</keyword>
<gene>
    <name evidence="5" type="ORF">J437_LFUL011923</name>
</gene>
<dbReference type="EMBL" id="KZ308279">
    <property type="protein sequence ID" value="KAG8226386.1"/>
    <property type="molecule type" value="Genomic_DNA"/>
</dbReference>
<keyword evidence="2" id="KW-0187">Copper transport</keyword>
<dbReference type="Pfam" id="PF00403">
    <property type="entry name" value="HMA"/>
    <property type="match status" value="1"/>
</dbReference>
<dbReference type="FunFam" id="3.30.70.100:FF:000001">
    <property type="entry name" value="ATPase copper transporting beta"/>
    <property type="match status" value="1"/>
</dbReference>
<dbReference type="Proteomes" id="UP000792457">
    <property type="component" value="Unassembled WGS sequence"/>
</dbReference>
<dbReference type="InterPro" id="IPR017969">
    <property type="entry name" value="Heavy-metal-associated_CS"/>
</dbReference>
<reference evidence="5" key="2">
    <citation type="submission" date="2017-10" db="EMBL/GenBank/DDBJ databases">
        <title>Ladona fulva Genome sequencing and assembly.</title>
        <authorList>
            <person name="Murali S."/>
            <person name="Richards S."/>
            <person name="Bandaranaike D."/>
            <person name="Bellair M."/>
            <person name="Blankenburg K."/>
            <person name="Chao H."/>
            <person name="Dinh H."/>
            <person name="Doddapaneni H."/>
            <person name="Dugan-Rocha S."/>
            <person name="Elkadiri S."/>
            <person name="Gnanaolivu R."/>
            <person name="Hernandez B."/>
            <person name="Skinner E."/>
            <person name="Javaid M."/>
            <person name="Lee S."/>
            <person name="Li M."/>
            <person name="Ming W."/>
            <person name="Munidasa M."/>
            <person name="Muniz J."/>
            <person name="Nguyen L."/>
            <person name="Hughes D."/>
            <person name="Osuji N."/>
            <person name="Pu L.-L."/>
            <person name="Puazo M."/>
            <person name="Qu C."/>
            <person name="Quiroz J."/>
            <person name="Raj R."/>
            <person name="Weissenberger G."/>
            <person name="Xin Y."/>
            <person name="Zou X."/>
            <person name="Han Y."/>
            <person name="Worley K."/>
            <person name="Muzny D."/>
            <person name="Gibbs R."/>
        </authorList>
    </citation>
    <scope>NUCLEOTIDE SEQUENCE</scope>
    <source>
        <strain evidence="5">Sampled in the wild</strain>
    </source>
</reference>
<accession>A0A8K0NY69</accession>
<organism evidence="5 6">
    <name type="scientific">Ladona fulva</name>
    <name type="common">Scarce chaser dragonfly</name>
    <name type="synonym">Libellula fulva</name>
    <dbReference type="NCBI Taxonomy" id="123851"/>
    <lineage>
        <taxon>Eukaryota</taxon>
        <taxon>Metazoa</taxon>
        <taxon>Ecdysozoa</taxon>
        <taxon>Arthropoda</taxon>
        <taxon>Hexapoda</taxon>
        <taxon>Insecta</taxon>
        <taxon>Pterygota</taxon>
        <taxon>Palaeoptera</taxon>
        <taxon>Odonata</taxon>
        <taxon>Epiprocta</taxon>
        <taxon>Anisoptera</taxon>
        <taxon>Libelluloidea</taxon>
        <taxon>Libellulidae</taxon>
        <taxon>Ladona</taxon>
    </lineage>
</organism>
<evidence type="ECO:0000313" key="5">
    <source>
        <dbReference type="EMBL" id="KAG8226386.1"/>
    </source>
</evidence>
<keyword evidence="2" id="KW-0186">Copper</keyword>
<comment type="caution">
    <text evidence="5">The sequence shown here is derived from an EMBL/GenBank/DDBJ whole genome shotgun (WGS) entry which is preliminary data.</text>
</comment>
<evidence type="ECO:0000313" key="6">
    <source>
        <dbReference type="Proteomes" id="UP000792457"/>
    </source>
</evidence>
<dbReference type="PROSITE" id="PS50846">
    <property type="entry name" value="HMA_2"/>
    <property type="match status" value="1"/>
</dbReference>
<proteinExistence type="predicted"/>
<keyword evidence="1" id="KW-0479">Metal-binding</keyword>
<keyword evidence="6" id="KW-1185">Reference proteome</keyword>
<dbReference type="SUPFAM" id="SSF55008">
    <property type="entry name" value="HMA, heavy metal-associated domain"/>
    <property type="match status" value="1"/>
</dbReference>
<dbReference type="OrthoDB" id="432719at2759"/>
<protein>
    <recommendedName>
        <fullName evidence="4">HMA domain-containing protein</fullName>
    </recommendedName>
</protein>